<proteinExistence type="predicted"/>
<name>A0A2N3I6F9_9BACT</name>
<dbReference type="RefSeq" id="WP_101259849.1">
    <property type="nucleotide sequence ID" value="NZ_MVDD01000001.1"/>
</dbReference>
<protein>
    <recommendedName>
        <fullName evidence="1">Putative endonuclease Z1 domain-containing protein</fullName>
    </recommendedName>
</protein>
<gene>
    <name evidence="2" type="ORF">BZG02_02615</name>
</gene>
<accession>A0A2N3I6F9</accession>
<organism evidence="2 3">
    <name type="scientific">Labilibaculum filiforme</name>
    <dbReference type="NCBI Taxonomy" id="1940526"/>
    <lineage>
        <taxon>Bacteria</taxon>
        <taxon>Pseudomonadati</taxon>
        <taxon>Bacteroidota</taxon>
        <taxon>Bacteroidia</taxon>
        <taxon>Marinilabiliales</taxon>
        <taxon>Marinifilaceae</taxon>
        <taxon>Labilibaculum</taxon>
    </lineage>
</organism>
<comment type="caution">
    <text evidence="2">The sequence shown here is derived from an EMBL/GenBank/DDBJ whole genome shotgun (WGS) entry which is preliminary data.</text>
</comment>
<dbReference type="InterPro" id="IPR027417">
    <property type="entry name" value="P-loop_NTPase"/>
</dbReference>
<dbReference type="OrthoDB" id="436461at2"/>
<dbReference type="Pfam" id="PF10593">
    <property type="entry name" value="Z1"/>
    <property type="match status" value="1"/>
</dbReference>
<reference evidence="2 3" key="1">
    <citation type="journal article" date="2017" name="Front. Microbiol.">
        <title>Labilibaculum manganireducens gen. nov., sp. nov. and Labilibaculum filiforme sp. nov., Novel Bacteroidetes Isolated from Subsurface Sediments of the Baltic Sea.</title>
        <authorList>
            <person name="Vandieken V."/>
            <person name="Marshall I.P."/>
            <person name="Niemann H."/>
            <person name="Engelen B."/>
            <person name="Cypionka H."/>
        </authorList>
    </citation>
    <scope>NUCLEOTIDE SEQUENCE [LARGE SCALE GENOMIC DNA]</scope>
    <source>
        <strain evidence="2 3">59.16B</strain>
    </source>
</reference>
<keyword evidence="3" id="KW-1185">Reference proteome</keyword>
<dbReference type="Proteomes" id="UP000233535">
    <property type="component" value="Unassembled WGS sequence"/>
</dbReference>
<sequence>MNYIDLFKNRIKQEVLKQGNKKELIDKFFEILKSDIIQAGQLVGLPNVDESTLKTYFETALKEYLSVNPIDPGLSHSLTKKGFKSWLTEDRETSLSWNYSERYFKYLLKTGRSQKVVDETKRSSFEIIRKIADPESKSETYVKGLVVGAVQSGKTGNFNAVINRAIDTGYGLVIVLSGIMEDLRSQTQKRIETDVIGEGRDIDTSTRSKKGVGEIERFGKLGNSPINQVKAITSIDSDFSRALLDADFSLNDINVLVCKKNVSVLRNLIVWLHDYLDEDKERHNIPLLILDDEADNASLNNLGAKGRNYASKTNSQIRALLALFNRKTYLGYTATPFANVLQDRNDIPDEIYVEKYKVKGESVEKELARVDNIFPDDFIELLVPPSNYVGAKQIFETVSPIQNNTDENEKIPLVGPPVNDYIEEFPSRVYKNVEGEVVGIENITSKTEWNDRFGLGGYLDFDTYTDYKLESWSPKKEELFPKKLPESLIEALNCFIITLGIRETRIPNMQKSELFQPHNTMLIHVSRFTFWQNRTKELVDEYINKVISRISNENPSSDDSIYSELERTWYRQYAHIVENIQSYLPVGYDDPFMVSLVFDSIKRVLPTAIKGIEVKAINSLTGEKLEYPKHTPKKVIAIGGNRLSRGFTLEGLTINYFIRTTNYSDALLQMGRWFGYRPGYLDCCKIFTTQDSLDKFNSTTQCIEELESEFIKMEEQEKTPKNFILRVKKHPGALKITRPSILKNAKSVNWSYSDQLKMTTQFRVDKLSMTYIWRNFKSNISPKFNSKLKDQDDIIIYETTSDEIIKIIRDQPNNFNDNDPEFMSRFIELSNEKGYLNNWTVGLKIAGRSENNSFNIKELNLNPELGIEKINLAQRSGPITNEDDRRKFLNEKIFKASGKSANILSSNEDTAILLSETQKTEAKEKFHSLKAKELQKKDASLSIEDSRIKAKQNFKTIPERYYREKMKDGSGLLLIYLFDSRYAFNELGGSKLKEQDLVRNEFANYVLENDIDVNIPLVGYAIEFPPLSEDIGGEYMQGDYDLQIDEDVNSEIGDDSEGILNDND</sequence>
<dbReference type="InterPro" id="IPR018310">
    <property type="entry name" value="Put_endonuclease_Z1-dom"/>
</dbReference>
<evidence type="ECO:0000313" key="3">
    <source>
        <dbReference type="Proteomes" id="UP000233535"/>
    </source>
</evidence>
<feature type="domain" description="Putative endonuclease Z1" evidence="1">
    <location>
        <begin position="487"/>
        <end position="733"/>
    </location>
</feature>
<dbReference type="SUPFAM" id="SSF52540">
    <property type="entry name" value="P-loop containing nucleoside triphosphate hydrolases"/>
    <property type="match status" value="1"/>
</dbReference>
<evidence type="ECO:0000259" key="1">
    <source>
        <dbReference type="Pfam" id="PF10593"/>
    </source>
</evidence>
<evidence type="ECO:0000313" key="2">
    <source>
        <dbReference type="EMBL" id="PKQ65914.1"/>
    </source>
</evidence>
<dbReference type="AlphaFoldDB" id="A0A2N3I6F9"/>
<dbReference type="EMBL" id="MVDD01000001">
    <property type="protein sequence ID" value="PKQ65914.1"/>
    <property type="molecule type" value="Genomic_DNA"/>
</dbReference>